<name>A0A2U3L4F2_9BACT</name>
<dbReference type="AlphaFoldDB" id="A0A2U3L4F2"/>
<gene>
    <name evidence="1" type="ORF">SBA1_680045</name>
</gene>
<evidence type="ECO:0000313" key="1">
    <source>
        <dbReference type="EMBL" id="SPF46791.1"/>
    </source>
</evidence>
<accession>A0A2U3L4F2</accession>
<sequence>MAQRFSAAIRDLFSVAASAAEAPLGLKPISSASLFAGLEGLRHPKSGATSSSSAAAFWGKRRGWRPRPVKADLVTLDIVILQPL</sequence>
<dbReference type="Proteomes" id="UP000238701">
    <property type="component" value="Unassembled WGS sequence"/>
</dbReference>
<evidence type="ECO:0000313" key="2">
    <source>
        <dbReference type="Proteomes" id="UP000238701"/>
    </source>
</evidence>
<dbReference type="EMBL" id="OMOD01000164">
    <property type="protein sequence ID" value="SPF46791.1"/>
    <property type="molecule type" value="Genomic_DNA"/>
</dbReference>
<protein>
    <submittedName>
        <fullName evidence="1">Uncharacterized protein</fullName>
    </submittedName>
</protein>
<organism evidence="1 2">
    <name type="scientific">Candidatus Sulfotelmatobacter kueseliae</name>
    <dbReference type="NCBI Taxonomy" id="2042962"/>
    <lineage>
        <taxon>Bacteria</taxon>
        <taxon>Pseudomonadati</taxon>
        <taxon>Acidobacteriota</taxon>
        <taxon>Terriglobia</taxon>
        <taxon>Terriglobales</taxon>
        <taxon>Candidatus Korobacteraceae</taxon>
        <taxon>Candidatus Sulfotelmatobacter</taxon>
    </lineage>
</organism>
<proteinExistence type="predicted"/>
<reference evidence="2" key="1">
    <citation type="submission" date="2018-02" db="EMBL/GenBank/DDBJ databases">
        <authorList>
            <person name="Hausmann B."/>
        </authorList>
    </citation>
    <scope>NUCLEOTIDE SEQUENCE [LARGE SCALE GENOMIC DNA]</scope>
    <source>
        <strain evidence="2">Peat soil MAG SbA1</strain>
    </source>
</reference>